<dbReference type="Proteomes" id="UP000707451">
    <property type="component" value="Unassembled WGS sequence"/>
</dbReference>
<dbReference type="InterPro" id="IPR003689">
    <property type="entry name" value="ZIP"/>
</dbReference>
<reference evidence="7" key="1">
    <citation type="submission" date="2021-06" db="EMBL/GenBank/DDBJ databases">
        <title>Genome Sequence of Mortierella hyaline Strain SCG-10, a Cold-Adapted, Nitrate-Reducing Fungus Isolated from Soil in Minnesota, USA.</title>
        <authorList>
            <person name="Aldossari N."/>
        </authorList>
    </citation>
    <scope>NUCLEOTIDE SEQUENCE</scope>
    <source>
        <strain evidence="7">SCG-10</strain>
    </source>
</reference>
<evidence type="ECO:0000256" key="1">
    <source>
        <dbReference type="ARBA" id="ARBA00004141"/>
    </source>
</evidence>
<evidence type="ECO:0000256" key="6">
    <source>
        <dbReference type="SAM" id="Phobius"/>
    </source>
</evidence>
<feature type="transmembrane region" description="Helical" evidence="6">
    <location>
        <begin position="423"/>
        <end position="442"/>
    </location>
</feature>
<evidence type="ECO:0000313" key="8">
    <source>
        <dbReference type="Proteomes" id="UP000707451"/>
    </source>
</evidence>
<feature type="transmembrane region" description="Helical" evidence="6">
    <location>
        <begin position="313"/>
        <end position="336"/>
    </location>
</feature>
<dbReference type="GO" id="GO:0005385">
    <property type="term" value="F:zinc ion transmembrane transporter activity"/>
    <property type="evidence" value="ECO:0007669"/>
    <property type="project" value="TreeGrafter"/>
</dbReference>
<dbReference type="GO" id="GO:0005886">
    <property type="term" value="C:plasma membrane"/>
    <property type="evidence" value="ECO:0007669"/>
    <property type="project" value="TreeGrafter"/>
</dbReference>
<comment type="caution">
    <text evidence="7">The sequence shown here is derived from an EMBL/GenBank/DDBJ whole genome shotgun (WGS) entry which is preliminary data.</text>
</comment>
<evidence type="ECO:0000256" key="3">
    <source>
        <dbReference type="ARBA" id="ARBA00022989"/>
    </source>
</evidence>
<protein>
    <submittedName>
        <fullName evidence="7">High-affinity Zn(2+) transporter zrt1</fullName>
    </submittedName>
</protein>
<gene>
    <name evidence="7" type="primary">ZRT1_4</name>
    <name evidence="7" type="ORF">KI688_011062</name>
</gene>
<keyword evidence="4 6" id="KW-0472">Membrane</keyword>
<evidence type="ECO:0000256" key="2">
    <source>
        <dbReference type="ARBA" id="ARBA00022692"/>
    </source>
</evidence>
<keyword evidence="2 6" id="KW-0812">Transmembrane</keyword>
<feature type="transmembrane region" description="Helical" evidence="6">
    <location>
        <begin position="21"/>
        <end position="45"/>
    </location>
</feature>
<dbReference type="OrthoDB" id="448280at2759"/>
<keyword evidence="3 6" id="KW-1133">Transmembrane helix</keyword>
<evidence type="ECO:0000313" key="7">
    <source>
        <dbReference type="EMBL" id="KAG9068777.1"/>
    </source>
</evidence>
<accession>A0A9P7XX71</accession>
<evidence type="ECO:0000256" key="4">
    <source>
        <dbReference type="ARBA" id="ARBA00023136"/>
    </source>
</evidence>
<feature type="region of interest" description="Disordered" evidence="5">
    <location>
        <begin position="246"/>
        <end position="272"/>
    </location>
</feature>
<dbReference type="PANTHER" id="PTHR11040">
    <property type="entry name" value="ZINC/IRON TRANSPORTER"/>
    <property type="match status" value="1"/>
</dbReference>
<dbReference type="Pfam" id="PF02535">
    <property type="entry name" value="Zip"/>
    <property type="match status" value="1"/>
</dbReference>
<keyword evidence="8" id="KW-1185">Reference proteome</keyword>
<feature type="transmembrane region" description="Helical" evidence="6">
    <location>
        <begin position="348"/>
        <end position="371"/>
    </location>
</feature>
<dbReference type="AlphaFoldDB" id="A0A9P7XX71"/>
<dbReference type="PANTHER" id="PTHR11040:SF44">
    <property type="entry name" value="PROTEIN ZNTC-RELATED"/>
    <property type="match status" value="1"/>
</dbReference>
<feature type="region of interest" description="Disordered" evidence="5">
    <location>
        <begin position="178"/>
        <end position="201"/>
    </location>
</feature>
<name>A0A9P7XX71_9FUNG</name>
<feature type="compositionally biased region" description="Basic and acidic residues" evidence="5">
    <location>
        <begin position="179"/>
        <end position="201"/>
    </location>
</feature>
<feature type="transmembrane region" description="Helical" evidence="6">
    <location>
        <begin position="383"/>
        <end position="403"/>
    </location>
</feature>
<evidence type="ECO:0000256" key="5">
    <source>
        <dbReference type="SAM" id="MobiDB-lite"/>
    </source>
</evidence>
<proteinExistence type="predicted"/>
<sequence>MACQHRTTFPLHNNEDDGHNLSIHILGILTLLATSSLGVLIPLLATKVHSFQLVPTLVLTLGRQFGTGVILATALIHMLPTAMSNLSSPCLGDFFAKDYPSLGGLLVLTSSLVMHWIEFMATEVNQARVRDPVSTTAAVGSGVAPTTTAGGHAAGWKSDPVDVVVSRCPGHTVTVIDESECHRDHEDQDSERAPLLPEHHSPAPVAHVRQDLRSTVDSQNNIHDHHRPPMTPPSSVLYGAVSDMTHARPTPLRPLSHHQSHSQSQSRHHDHDQHLDQNDALFHSHLQNLALPSDAQKRISTYILEAGVATHSVIIGVTLGVSSGSEFIGLLIALLFHQFFEDPERTSTHYALALIFALTTPAGVIIGTIISRHAYHSDSATSLLVEGVLDAISTGILLYMGYVTLLAVEFNLNRELLRQTPRVKSWCFFALWSGAGVMALLGRFA</sequence>
<comment type="subcellular location">
    <subcellularLocation>
        <location evidence="1">Membrane</location>
        <topology evidence="1">Multi-pass membrane protein</topology>
    </subcellularLocation>
</comment>
<organism evidence="7 8">
    <name type="scientific">Linnemannia hyalina</name>
    <dbReference type="NCBI Taxonomy" id="64524"/>
    <lineage>
        <taxon>Eukaryota</taxon>
        <taxon>Fungi</taxon>
        <taxon>Fungi incertae sedis</taxon>
        <taxon>Mucoromycota</taxon>
        <taxon>Mortierellomycotina</taxon>
        <taxon>Mortierellomycetes</taxon>
        <taxon>Mortierellales</taxon>
        <taxon>Mortierellaceae</taxon>
        <taxon>Linnemannia</taxon>
    </lineage>
</organism>
<dbReference type="EMBL" id="JAHRHY010000006">
    <property type="protein sequence ID" value="KAG9068777.1"/>
    <property type="molecule type" value="Genomic_DNA"/>
</dbReference>